<accession>A0A9N9JHN6</accession>
<protein>
    <submittedName>
        <fullName evidence="1">21605_t:CDS:1</fullName>
    </submittedName>
</protein>
<dbReference type="Proteomes" id="UP000789759">
    <property type="component" value="Unassembled WGS sequence"/>
</dbReference>
<dbReference type="EMBL" id="CAJVQA010023027">
    <property type="protein sequence ID" value="CAG8776644.1"/>
    <property type="molecule type" value="Genomic_DNA"/>
</dbReference>
<evidence type="ECO:0000313" key="2">
    <source>
        <dbReference type="Proteomes" id="UP000789759"/>
    </source>
</evidence>
<proteinExistence type="predicted"/>
<name>A0A9N9JHN6_9GLOM</name>
<dbReference type="AlphaFoldDB" id="A0A9N9JHN6"/>
<keyword evidence="2" id="KW-1185">Reference proteome</keyword>
<reference evidence="1" key="1">
    <citation type="submission" date="2021-06" db="EMBL/GenBank/DDBJ databases">
        <authorList>
            <person name="Kallberg Y."/>
            <person name="Tangrot J."/>
            <person name="Rosling A."/>
        </authorList>
    </citation>
    <scope>NUCLEOTIDE SEQUENCE</scope>
    <source>
        <strain evidence="1">FL966</strain>
    </source>
</reference>
<comment type="caution">
    <text evidence="1">The sequence shown here is derived from an EMBL/GenBank/DDBJ whole genome shotgun (WGS) entry which is preliminary data.</text>
</comment>
<organism evidence="1 2">
    <name type="scientific">Cetraspora pellucida</name>
    <dbReference type="NCBI Taxonomy" id="1433469"/>
    <lineage>
        <taxon>Eukaryota</taxon>
        <taxon>Fungi</taxon>
        <taxon>Fungi incertae sedis</taxon>
        <taxon>Mucoromycota</taxon>
        <taxon>Glomeromycotina</taxon>
        <taxon>Glomeromycetes</taxon>
        <taxon>Diversisporales</taxon>
        <taxon>Gigasporaceae</taxon>
        <taxon>Cetraspora</taxon>
    </lineage>
</organism>
<gene>
    <name evidence="1" type="ORF">CPELLU_LOCUS16156</name>
</gene>
<evidence type="ECO:0000313" key="1">
    <source>
        <dbReference type="EMBL" id="CAG8776644.1"/>
    </source>
</evidence>
<sequence length="41" mass="4678">MRVTNNNIVQVTGYCRCLKTIAASDYVPTEKGIHYVQLTYN</sequence>